<feature type="transmembrane region" description="Helical" evidence="6">
    <location>
        <begin position="549"/>
        <end position="571"/>
    </location>
</feature>
<keyword evidence="4 6" id="KW-1133">Transmembrane helix</keyword>
<dbReference type="EMBL" id="JAHLQF010000001">
    <property type="protein sequence ID" value="MBU5483244.1"/>
    <property type="molecule type" value="Genomic_DNA"/>
</dbReference>
<protein>
    <submittedName>
        <fullName evidence="8">ABC transporter permease</fullName>
    </submittedName>
</protein>
<dbReference type="PIRSF" id="PIRSF018968">
    <property type="entry name" value="ABC_permease_BceB"/>
    <property type="match status" value="1"/>
</dbReference>
<dbReference type="Pfam" id="PF02687">
    <property type="entry name" value="FtsX"/>
    <property type="match status" value="1"/>
</dbReference>
<keyword evidence="2 6" id="KW-1003">Cell membrane</keyword>
<sequence length="674" mass="75762">MYFKLSFKNVKKSYEDYALYFFTLTFGVCIFYIFNSIEAQKAMMDISESTSEMMKLLTQLMSIISVFISIILGFLIVYANNFLIRRRKKEIGIYMTLGMEKGKVARILVVEIFIIGILSLGVGLLVGVFLSQGLSVVTARLLQVDMTGYRFIFSPKAFGESIIYFSIIFLVAMAMSGISISKYKLIDLINAEKQNEKQKFKNPVLTATLFMLSIILIGIAYKMVLKNGIISFDKMLLFEIILGAAGTFLFFASLSGFFLKLVQSNKKLYFKNLNMFILRQINSRINTAHISMSFICLMLFCTIAILSTGLGINNALSKAFRYCAPYDASFETKGGTSIEGKLKEFDFNLYDYTDKFVEFSLYQYTKEEFTREIILEKVQEYKPESVNGINMKSPLYLLKVTDYNELMKLQGKRGISLSKNQVAIYSDYAEFAPDLKEGLSKYAKMKNTIKISGKDYEVYPEALTDGIATGLATDILLLIVVPDKMVQGSKVYKTMLSFNCKGDSRIMQRKLETDLNALGNSHKDKKDEVKISALTSDAVKSIASGSRAIISFLGIYIGIIFLITSTAILALQQLSEAADNRHRYDILRKVGADDSLINSALFKQIAIYFMLPLALACIHSIVGIKVANDVIRDAGNINAIGNIIITAILITIVYGSYFLATYFSSKRIILRRRA</sequence>
<feature type="transmembrane region" description="Helical" evidence="6">
    <location>
        <begin position="236"/>
        <end position="259"/>
    </location>
</feature>
<dbReference type="InterPro" id="IPR052536">
    <property type="entry name" value="ABC-4_Integral_Memb_Prot"/>
</dbReference>
<dbReference type="RefSeq" id="WP_216437640.1">
    <property type="nucleotide sequence ID" value="NZ_JAHLQF010000001.1"/>
</dbReference>
<keyword evidence="9" id="KW-1185">Reference proteome</keyword>
<comment type="similarity">
    <text evidence="6">Belongs to the ABC-4 integral membrane protein family.</text>
</comment>
<proteinExistence type="inferred from homology"/>
<feature type="transmembrane region" description="Helical" evidence="6">
    <location>
        <begin position="162"/>
        <end position="183"/>
    </location>
</feature>
<evidence type="ECO:0000256" key="6">
    <source>
        <dbReference type="PIRNR" id="PIRNR018968"/>
    </source>
</evidence>
<organism evidence="8 9">
    <name type="scientific">Clostridium mobile</name>
    <dbReference type="NCBI Taxonomy" id="2841512"/>
    <lineage>
        <taxon>Bacteria</taxon>
        <taxon>Bacillati</taxon>
        <taxon>Bacillota</taxon>
        <taxon>Clostridia</taxon>
        <taxon>Eubacteriales</taxon>
        <taxon>Clostridiaceae</taxon>
        <taxon>Clostridium</taxon>
    </lineage>
</organism>
<evidence type="ECO:0000256" key="2">
    <source>
        <dbReference type="ARBA" id="ARBA00022475"/>
    </source>
</evidence>
<dbReference type="InterPro" id="IPR003838">
    <property type="entry name" value="ABC3_permease_C"/>
</dbReference>
<comment type="subcellular location">
    <subcellularLocation>
        <location evidence="1 6">Cell membrane</location>
        <topology evidence="1 6">Multi-pass membrane protein</topology>
    </subcellularLocation>
</comment>
<feature type="transmembrane region" description="Helical" evidence="6">
    <location>
        <begin position="104"/>
        <end position="130"/>
    </location>
</feature>
<feature type="transmembrane region" description="Helical" evidence="6">
    <location>
        <begin position="17"/>
        <end position="37"/>
    </location>
</feature>
<feature type="transmembrane region" description="Helical" evidence="6">
    <location>
        <begin position="288"/>
        <end position="312"/>
    </location>
</feature>
<evidence type="ECO:0000259" key="7">
    <source>
        <dbReference type="Pfam" id="PF02687"/>
    </source>
</evidence>
<gene>
    <name evidence="8" type="ORF">KQI86_02820</name>
</gene>
<feature type="transmembrane region" description="Helical" evidence="6">
    <location>
        <begin position="605"/>
        <end position="627"/>
    </location>
</feature>
<dbReference type="PANTHER" id="PTHR46795">
    <property type="entry name" value="ABC TRANSPORTER PERMEASE-RELATED-RELATED"/>
    <property type="match status" value="1"/>
</dbReference>
<evidence type="ECO:0000313" key="8">
    <source>
        <dbReference type="EMBL" id="MBU5483244.1"/>
    </source>
</evidence>
<feature type="transmembrane region" description="Helical" evidence="6">
    <location>
        <begin position="57"/>
        <end position="83"/>
    </location>
</feature>
<comment type="caution">
    <text evidence="8">The sequence shown here is derived from an EMBL/GenBank/DDBJ whole genome shotgun (WGS) entry which is preliminary data.</text>
</comment>
<feature type="domain" description="ABC3 transporter permease C-terminal" evidence="7">
    <location>
        <begin position="63"/>
        <end position="183"/>
    </location>
</feature>
<keyword evidence="6" id="KW-0813">Transport</keyword>
<evidence type="ECO:0000256" key="4">
    <source>
        <dbReference type="ARBA" id="ARBA00022989"/>
    </source>
</evidence>
<evidence type="ECO:0000256" key="1">
    <source>
        <dbReference type="ARBA" id="ARBA00004651"/>
    </source>
</evidence>
<keyword evidence="3 6" id="KW-0812">Transmembrane</keyword>
<keyword evidence="5 6" id="KW-0472">Membrane</keyword>
<evidence type="ECO:0000256" key="3">
    <source>
        <dbReference type="ARBA" id="ARBA00022692"/>
    </source>
</evidence>
<name>A0ABS6EDG7_9CLOT</name>
<accession>A0ABS6EDG7</accession>
<dbReference type="PANTHER" id="PTHR46795:SF3">
    <property type="entry name" value="ABC TRANSPORTER PERMEASE"/>
    <property type="match status" value="1"/>
</dbReference>
<evidence type="ECO:0000313" key="9">
    <source>
        <dbReference type="Proteomes" id="UP000726170"/>
    </source>
</evidence>
<feature type="transmembrane region" description="Helical" evidence="6">
    <location>
        <begin position="639"/>
        <end position="663"/>
    </location>
</feature>
<dbReference type="InterPro" id="IPR027022">
    <property type="entry name" value="ABC_permease_BceB-typ"/>
</dbReference>
<evidence type="ECO:0000256" key="5">
    <source>
        <dbReference type="ARBA" id="ARBA00023136"/>
    </source>
</evidence>
<dbReference type="Proteomes" id="UP000726170">
    <property type="component" value="Unassembled WGS sequence"/>
</dbReference>
<reference evidence="8 9" key="1">
    <citation type="submission" date="2021-06" db="EMBL/GenBank/DDBJ databases">
        <authorList>
            <person name="Sun Q."/>
            <person name="Li D."/>
        </authorList>
    </citation>
    <scope>NUCLEOTIDE SEQUENCE [LARGE SCALE GENOMIC DNA]</scope>
    <source>
        <strain evidence="8 9">MSJ-11</strain>
    </source>
</reference>
<feature type="transmembrane region" description="Helical" evidence="6">
    <location>
        <begin position="204"/>
        <end position="224"/>
    </location>
</feature>